<dbReference type="STRING" id="1293036.GCA_001315825_00983"/>
<accession>A0A2U9ITI1</accession>
<dbReference type="FunFam" id="3.40.190.10:FF:000005">
    <property type="entry name" value="Porphobilinogen deaminase"/>
    <property type="match status" value="1"/>
</dbReference>
<evidence type="ECO:0000256" key="4">
    <source>
        <dbReference type="HAMAP-Rule" id="MF_00260"/>
    </source>
</evidence>
<dbReference type="Proteomes" id="UP000247586">
    <property type="component" value="Chromosome"/>
</dbReference>
<dbReference type="GO" id="GO:0005737">
    <property type="term" value="C:cytoplasm"/>
    <property type="evidence" value="ECO:0007669"/>
    <property type="project" value="UniProtKB-UniRule"/>
</dbReference>
<evidence type="ECO:0000256" key="2">
    <source>
        <dbReference type="ARBA" id="ARBA00022679"/>
    </source>
</evidence>
<evidence type="ECO:0000256" key="1">
    <source>
        <dbReference type="ARBA" id="ARBA00005638"/>
    </source>
</evidence>
<dbReference type="PRINTS" id="PR00151">
    <property type="entry name" value="PORPHBDMNASE"/>
</dbReference>
<dbReference type="InterPro" id="IPR036803">
    <property type="entry name" value="Porphobilinogen_deaminase_C_sf"/>
</dbReference>
<comment type="catalytic activity">
    <reaction evidence="4">
        <text>4 porphobilinogen + H2O = hydroxymethylbilane + 4 NH4(+)</text>
        <dbReference type="Rhea" id="RHEA:13185"/>
        <dbReference type="ChEBI" id="CHEBI:15377"/>
        <dbReference type="ChEBI" id="CHEBI:28938"/>
        <dbReference type="ChEBI" id="CHEBI:57845"/>
        <dbReference type="ChEBI" id="CHEBI:58126"/>
        <dbReference type="EC" id="2.5.1.61"/>
    </reaction>
</comment>
<evidence type="ECO:0000313" key="6">
    <source>
        <dbReference type="EMBL" id="AWR99285.1"/>
    </source>
</evidence>
<keyword evidence="7" id="KW-1185">Reference proteome</keyword>
<evidence type="ECO:0000313" key="7">
    <source>
        <dbReference type="Proteomes" id="UP000247586"/>
    </source>
</evidence>
<dbReference type="EC" id="2.5.1.61" evidence="4"/>
<sequence>MRIRIAARGSKLSLKQVEIVKNFLISQGYETEFIEIRTKADLFLNKPLTEIGKGVFEKEVNDAVLDGRADIAVHSMKDLSSELPNGLEILATPKRETPIDVLVSEFELRKLPGGSRIGTGSIRRANFLKVLRPDIIVENIRGNVDTRLRKYTQGEYDGIILAEAGLRRLNIDIKRHPLDLEEFTPEANQGIIAVVGKPNLRDILIPINDRATMDEAIAEKETVGIIGGGCHTPMGVVFRKEGDLLTGIASYSNGVKRVTVNLSTRDPPTLAGQKLGKMLLKEMKSEGIIS</sequence>
<dbReference type="HAMAP" id="MF_00260">
    <property type="entry name" value="Porphobil_deam"/>
    <property type="match status" value="1"/>
</dbReference>
<comment type="miscellaneous">
    <text evidence="4">The porphobilinogen subunits are added to the dipyrromethane group.</text>
</comment>
<comment type="cofactor">
    <cofactor evidence="4">
        <name>dipyrromethane</name>
        <dbReference type="ChEBI" id="CHEBI:60342"/>
    </cofactor>
    <text evidence="4">Binds 1 dipyrromethane group covalently.</text>
</comment>
<reference evidence="7" key="2">
    <citation type="submission" date="2020-03" db="EMBL/GenBank/DDBJ databases">
        <title>Complete Genome Sequences of Extremely Thermoacidophilic, Metal-Mobilizing Type-Strain Members of the Archaeal Family Sulfolobaceae: Acidianus brierleyi DSM-1651T, Acidianus sulfidivorans DSM-18786T, Metallosphaera hakonensis DSM-7519T, and Metallosphaera prunae DSM-10039T.</title>
        <authorList>
            <person name="Counts J.A."/>
            <person name="Kelly R.M."/>
        </authorList>
    </citation>
    <scope>NUCLEOTIDE SEQUENCE [LARGE SCALE GENOMIC DNA]</scope>
    <source>
        <strain evidence="7">HO1-1</strain>
    </source>
</reference>
<feature type="domain" description="Porphobilinogen deaminase N-terminal" evidence="5">
    <location>
        <begin position="3"/>
        <end position="197"/>
    </location>
</feature>
<dbReference type="SUPFAM" id="SSF53850">
    <property type="entry name" value="Periplasmic binding protein-like II"/>
    <property type="match status" value="1"/>
</dbReference>
<proteinExistence type="inferred from homology"/>
<comment type="function">
    <text evidence="4">Tetrapolymerization of the monopyrrole PBG into the hydroxymethylbilane pre-uroporphyrinogen in several discrete steps.</text>
</comment>
<dbReference type="GO" id="GO:0004418">
    <property type="term" value="F:hydroxymethylbilane synthase activity"/>
    <property type="evidence" value="ECO:0007669"/>
    <property type="project" value="UniProtKB-UniRule"/>
</dbReference>
<name>A0A2U9ITI1_9CREN</name>
<reference evidence="6 7" key="1">
    <citation type="submission" date="2018-05" db="EMBL/GenBank/DDBJ databases">
        <title>Complete Genome Sequences of Extremely Thermoacidophilic, Metal-Mobilizing Type-Strain Members of the Archaeal Family Sulfolobaceae: Acidianus brierleyi DSM-1651T, Acidianus sulfidivorans DSM-18786T, Metallosphaera hakonensis DSM-7519T, and Metallosphaera prunae DSM-10039T.</title>
        <authorList>
            <person name="Counts J.A."/>
            <person name="Kelly R.M."/>
        </authorList>
    </citation>
    <scope>NUCLEOTIDE SEQUENCE [LARGE SCALE GENOMIC DNA]</scope>
    <source>
        <strain evidence="6 7">HO1-1</strain>
    </source>
</reference>
<dbReference type="GO" id="GO:0006782">
    <property type="term" value="P:protoporphyrinogen IX biosynthetic process"/>
    <property type="evidence" value="ECO:0007669"/>
    <property type="project" value="UniProtKB-UniRule"/>
</dbReference>
<keyword evidence="3 4" id="KW-0627">Porphyrin biosynthesis</keyword>
<dbReference type="PANTHER" id="PTHR11557:SF0">
    <property type="entry name" value="PORPHOBILINOGEN DEAMINASE"/>
    <property type="match status" value="1"/>
</dbReference>
<organism evidence="6 7">
    <name type="scientific">Metallosphaera hakonensis JCM 8857 = DSM 7519</name>
    <dbReference type="NCBI Taxonomy" id="1293036"/>
    <lineage>
        <taxon>Archaea</taxon>
        <taxon>Thermoproteota</taxon>
        <taxon>Thermoprotei</taxon>
        <taxon>Sulfolobales</taxon>
        <taxon>Sulfolobaceae</taxon>
        <taxon>Metallosphaera</taxon>
    </lineage>
</organism>
<dbReference type="InterPro" id="IPR000860">
    <property type="entry name" value="HemC"/>
</dbReference>
<dbReference type="RefSeq" id="WP_054836406.1">
    <property type="nucleotide sequence ID" value="NZ_BBBA01000004.1"/>
</dbReference>
<dbReference type="EMBL" id="CP029287">
    <property type="protein sequence ID" value="AWR99285.1"/>
    <property type="molecule type" value="Genomic_DNA"/>
</dbReference>
<keyword evidence="2 4" id="KW-0808">Transferase</keyword>
<dbReference type="GeneID" id="36834823"/>
<dbReference type="OrthoDB" id="8042at2157"/>
<dbReference type="Gene3D" id="3.40.190.10">
    <property type="entry name" value="Periplasmic binding protein-like II"/>
    <property type="match status" value="2"/>
</dbReference>
<gene>
    <name evidence="4" type="primary">hemC</name>
    <name evidence="6" type="ORF">DFR87_05735</name>
</gene>
<dbReference type="AlphaFoldDB" id="A0A2U9ITI1"/>
<dbReference type="Gene3D" id="3.30.160.40">
    <property type="entry name" value="Porphobilinogen deaminase, C-terminal domain"/>
    <property type="match status" value="1"/>
</dbReference>
<dbReference type="NCBIfam" id="TIGR00212">
    <property type="entry name" value="hemC"/>
    <property type="match status" value="1"/>
</dbReference>
<dbReference type="KEGG" id="mhk:DFR87_05735"/>
<evidence type="ECO:0000256" key="3">
    <source>
        <dbReference type="ARBA" id="ARBA00023244"/>
    </source>
</evidence>
<dbReference type="PANTHER" id="PTHR11557">
    <property type="entry name" value="PORPHOBILINOGEN DEAMINASE"/>
    <property type="match status" value="1"/>
</dbReference>
<feature type="modified residue" description="S-(dipyrrolylmethanemethyl)cysteine" evidence="4">
    <location>
        <position position="230"/>
    </location>
</feature>
<comment type="similarity">
    <text evidence="1 4">Belongs to the HMBS family.</text>
</comment>
<dbReference type="SUPFAM" id="SSF54782">
    <property type="entry name" value="Porphobilinogen deaminase (hydroxymethylbilane synthase), C-terminal domain"/>
    <property type="match status" value="1"/>
</dbReference>
<dbReference type="PIRSF" id="PIRSF001438">
    <property type="entry name" value="4pyrrol_synth_OHMeBilane_synth"/>
    <property type="match status" value="1"/>
</dbReference>
<dbReference type="Pfam" id="PF01379">
    <property type="entry name" value="Porphobil_deam"/>
    <property type="match status" value="1"/>
</dbReference>
<dbReference type="InterPro" id="IPR022419">
    <property type="entry name" value="Porphobilin_deaminase_cofac_BS"/>
</dbReference>
<protein>
    <recommendedName>
        <fullName evidence="4">Probable porphobilinogen deaminase</fullName>
        <shortName evidence="4">PBG</shortName>
        <ecNumber evidence="4">2.5.1.61</ecNumber>
    </recommendedName>
    <alternativeName>
        <fullName evidence="4">Hydroxymethylbilane synthase</fullName>
        <shortName evidence="4">HMBS</shortName>
    </alternativeName>
    <alternativeName>
        <fullName evidence="4">Pre-uroporphyrinogen synthase</fullName>
    </alternativeName>
</protein>
<dbReference type="InterPro" id="IPR022417">
    <property type="entry name" value="Porphobilin_deaminase_N"/>
</dbReference>
<evidence type="ECO:0000259" key="5">
    <source>
        <dbReference type="Pfam" id="PF01379"/>
    </source>
</evidence>
<dbReference type="PROSITE" id="PS00533">
    <property type="entry name" value="PORPHOBILINOGEN_DEAM"/>
    <property type="match status" value="1"/>
</dbReference>
<reference evidence="7" key="3">
    <citation type="submission" date="2020-03" db="EMBL/GenBank/DDBJ databases">
        <title>Sequencing and Assembly of Multiple Reported Metal-Biooxidizing Members of the Extremely Thermoacidophilic Archaeal Family Sulfolobaceae.</title>
        <authorList>
            <person name="Counts J.A."/>
            <person name="Kelly R.M."/>
        </authorList>
    </citation>
    <scope>NUCLEOTIDE SEQUENCE [LARGE SCALE GENOMIC DNA]</scope>
    <source>
        <strain evidence="7">HO1-1</strain>
    </source>
</reference>